<name>A0ABU2BJZ0_9MICC</name>
<comment type="caution">
    <text evidence="1">The sequence shown here is derived from an EMBL/GenBank/DDBJ whole genome shotgun (WGS) entry which is preliminary data.</text>
</comment>
<evidence type="ECO:0000313" key="2">
    <source>
        <dbReference type="Proteomes" id="UP001183817"/>
    </source>
</evidence>
<dbReference type="Proteomes" id="UP001183817">
    <property type="component" value="Unassembled WGS sequence"/>
</dbReference>
<proteinExistence type="predicted"/>
<accession>A0ABU2BJZ0</accession>
<reference evidence="1 2" key="1">
    <citation type="submission" date="2023-07" db="EMBL/GenBank/DDBJ databases">
        <title>Sequencing the genomes of 1000 actinobacteria strains.</title>
        <authorList>
            <person name="Klenk H.-P."/>
        </authorList>
    </citation>
    <scope>NUCLEOTIDE SEQUENCE [LARGE SCALE GENOMIC DNA]</scope>
    <source>
        <strain evidence="1 2">DSM 20167</strain>
    </source>
</reference>
<dbReference type="EMBL" id="JAVDYI010000001">
    <property type="protein sequence ID" value="MDR7358958.1"/>
    <property type="molecule type" value="Genomic_DNA"/>
</dbReference>
<gene>
    <name evidence="1" type="ORF">J2S64_002649</name>
</gene>
<sequence>MALMEENSDRGFLAKWVLKVGGGKEPDPRFTSTNERTF</sequence>
<keyword evidence="2" id="KW-1185">Reference proteome</keyword>
<organism evidence="1 2">
    <name type="scientific">Paeniglutamicibacter sulfureus</name>
    <dbReference type="NCBI Taxonomy" id="43666"/>
    <lineage>
        <taxon>Bacteria</taxon>
        <taxon>Bacillati</taxon>
        <taxon>Actinomycetota</taxon>
        <taxon>Actinomycetes</taxon>
        <taxon>Micrococcales</taxon>
        <taxon>Micrococcaceae</taxon>
        <taxon>Paeniglutamicibacter</taxon>
    </lineage>
</organism>
<evidence type="ECO:0000313" key="1">
    <source>
        <dbReference type="EMBL" id="MDR7358958.1"/>
    </source>
</evidence>
<protein>
    <submittedName>
        <fullName evidence="1">Uncharacterized membrane protein YidH (DUF202 family)</fullName>
    </submittedName>
</protein>